<dbReference type="AlphaFoldDB" id="A0A0A3HTS4"/>
<evidence type="ECO:0000313" key="4">
    <source>
        <dbReference type="Proteomes" id="UP000030408"/>
    </source>
</evidence>
<dbReference type="RefSeq" id="WP_036200120.1">
    <property type="nucleotide sequence ID" value="NZ_AVCY01000008.1"/>
</dbReference>
<reference evidence="3 4" key="1">
    <citation type="submission" date="2014-02" db="EMBL/GenBank/DDBJ databases">
        <title>Draft genome sequence of Lysinibacillus sinduriensis JCM 15800.</title>
        <authorList>
            <person name="Zhang F."/>
            <person name="Wang G."/>
            <person name="Zhang L."/>
        </authorList>
    </citation>
    <scope>NUCLEOTIDE SEQUENCE [LARGE SCALE GENOMIC DNA]</scope>
    <source>
        <strain evidence="3 4">JCM 15800</strain>
    </source>
</reference>
<dbReference type="InterPro" id="IPR024596">
    <property type="entry name" value="RNApol_su_b/EpuA"/>
</dbReference>
<dbReference type="Proteomes" id="UP000030408">
    <property type="component" value="Unassembled WGS sequence"/>
</dbReference>
<keyword evidence="2" id="KW-0812">Transmembrane</keyword>
<name>A0A0A3HTS4_9BACL</name>
<comment type="caution">
    <text evidence="3">The sequence shown here is derived from an EMBL/GenBank/DDBJ whole genome shotgun (WGS) entry which is preliminary data.</text>
</comment>
<dbReference type="eggNOG" id="ENOG5033DQZ">
    <property type="taxonomic scope" value="Bacteria"/>
</dbReference>
<proteinExistence type="predicted"/>
<feature type="region of interest" description="Disordered" evidence="1">
    <location>
        <begin position="1"/>
        <end position="27"/>
    </location>
</feature>
<evidence type="ECO:0000313" key="3">
    <source>
        <dbReference type="EMBL" id="KGR75991.1"/>
    </source>
</evidence>
<feature type="transmembrane region" description="Helical" evidence="2">
    <location>
        <begin position="42"/>
        <end position="68"/>
    </location>
</feature>
<dbReference type="STRING" id="1384057.CD33_09125"/>
<evidence type="ECO:0008006" key="5">
    <source>
        <dbReference type="Google" id="ProtNLM"/>
    </source>
</evidence>
<dbReference type="Pfam" id="PF11772">
    <property type="entry name" value="EpuA"/>
    <property type="match status" value="1"/>
</dbReference>
<dbReference type="EMBL" id="JPVO01000048">
    <property type="protein sequence ID" value="KGR75991.1"/>
    <property type="molecule type" value="Genomic_DNA"/>
</dbReference>
<accession>A0A0A3HTS4</accession>
<sequence>MTNESKSESRQPKVPQKEKKEKRSEKNQDKPIRWYNFRLIPIWLRILLVLVLLIVAGAAGLMIGYGVIGSGEPLDALKQDTWQHMLDIINGKE</sequence>
<keyword evidence="2" id="KW-0472">Membrane</keyword>
<keyword evidence="4" id="KW-1185">Reference proteome</keyword>
<keyword evidence="2" id="KW-1133">Transmembrane helix</keyword>
<evidence type="ECO:0000256" key="1">
    <source>
        <dbReference type="SAM" id="MobiDB-lite"/>
    </source>
</evidence>
<organism evidence="3 4">
    <name type="scientific">Ureibacillus sinduriensis BLB-1 = JCM 15800</name>
    <dbReference type="NCBI Taxonomy" id="1384057"/>
    <lineage>
        <taxon>Bacteria</taxon>
        <taxon>Bacillati</taxon>
        <taxon>Bacillota</taxon>
        <taxon>Bacilli</taxon>
        <taxon>Bacillales</taxon>
        <taxon>Caryophanaceae</taxon>
        <taxon>Ureibacillus</taxon>
    </lineage>
</organism>
<gene>
    <name evidence="3" type="ORF">CD33_09125</name>
</gene>
<evidence type="ECO:0000256" key="2">
    <source>
        <dbReference type="SAM" id="Phobius"/>
    </source>
</evidence>
<protein>
    <recommendedName>
        <fullName evidence="5">DNA-directed RNA polymerase subunit beta</fullName>
    </recommendedName>
</protein>